<gene>
    <name evidence="1" type="ORF">B4110_3565</name>
</gene>
<organism evidence="1 2">
    <name type="scientific">Parageobacillus toebii</name>
    <dbReference type="NCBI Taxonomy" id="153151"/>
    <lineage>
        <taxon>Bacteria</taxon>
        <taxon>Bacillati</taxon>
        <taxon>Bacillota</taxon>
        <taxon>Bacilli</taxon>
        <taxon>Bacillales</taxon>
        <taxon>Anoxybacillaceae</taxon>
        <taxon>Parageobacillus</taxon>
    </lineage>
</organism>
<dbReference type="AlphaFoldDB" id="A0A150N8Z8"/>
<evidence type="ECO:0000313" key="1">
    <source>
        <dbReference type="EMBL" id="KYD33092.1"/>
    </source>
</evidence>
<proteinExistence type="predicted"/>
<name>A0A150N8Z8_9BACL</name>
<sequence>MAALRYVKFHRCDLQRAFFMFNLAKKYKNASTYPLFALNSRFDAKRKWML</sequence>
<dbReference type="Proteomes" id="UP000075324">
    <property type="component" value="Unassembled WGS sequence"/>
</dbReference>
<evidence type="ECO:0000313" key="2">
    <source>
        <dbReference type="Proteomes" id="UP000075324"/>
    </source>
</evidence>
<reference evidence="1 2" key="1">
    <citation type="submission" date="2016-01" db="EMBL/GenBank/DDBJ databases">
        <title>Draft Genome Sequences of Seven Thermophilic Sporeformers Isolated from Foods.</title>
        <authorList>
            <person name="Berendsen E.M."/>
            <person name="Wells-Bennik M.H."/>
            <person name="Krawcyk A.O."/>
            <person name="De Jong A."/>
            <person name="Holsappel S."/>
            <person name="Eijlander R.T."/>
            <person name="Kuipers O.P."/>
        </authorList>
    </citation>
    <scope>NUCLEOTIDE SEQUENCE [LARGE SCALE GENOMIC DNA]</scope>
    <source>
        <strain evidence="1 2">B4110</strain>
    </source>
</reference>
<protein>
    <submittedName>
        <fullName evidence="1">Uncharacterized protein</fullName>
    </submittedName>
</protein>
<dbReference type="EMBL" id="LQYW01000002">
    <property type="protein sequence ID" value="KYD33092.1"/>
    <property type="molecule type" value="Genomic_DNA"/>
</dbReference>
<comment type="caution">
    <text evidence="1">The sequence shown here is derived from an EMBL/GenBank/DDBJ whole genome shotgun (WGS) entry which is preliminary data.</text>
</comment>
<accession>A0A150N8Z8</accession>